<dbReference type="AlphaFoldDB" id="A0A7S2VW22"/>
<name>A0A7S2VW22_9DINO</name>
<dbReference type="EMBL" id="HBHF01000969">
    <property type="protein sequence ID" value="CAD9653681.1"/>
    <property type="molecule type" value="Transcribed_RNA"/>
</dbReference>
<proteinExistence type="predicted"/>
<organism evidence="1">
    <name type="scientific">Lessardia elongata</name>
    <dbReference type="NCBI Taxonomy" id="210733"/>
    <lineage>
        <taxon>Eukaryota</taxon>
        <taxon>Sar</taxon>
        <taxon>Alveolata</taxon>
        <taxon>Dinophyceae</taxon>
        <taxon>Peridiniales</taxon>
        <taxon>Podolampadaceae</taxon>
        <taxon>Lessardia</taxon>
    </lineage>
</organism>
<protein>
    <submittedName>
        <fullName evidence="1">Uncharacterized protein</fullName>
    </submittedName>
</protein>
<evidence type="ECO:0000313" key="1">
    <source>
        <dbReference type="EMBL" id="CAD9653681.1"/>
    </source>
</evidence>
<accession>A0A7S2VW22</accession>
<sequence>MQPCVATSSNISKFYTLCLAKGIKQTYKHHWNKQLSLAKSSSTTMACILCDCTLAIARLIRCCPGVWTQREHRLWCDNNRYHTTHSRCPSLVGTAPRHNNRATSTPLRSNRGLVTSKDRVHKNMGNILQPESRHNNRTYLRLSSMGRNTATLCKNTQSNNMQCMATCSASWPSIHLLMSSLDGRTFEKCL</sequence>
<reference evidence="1" key="1">
    <citation type="submission" date="2021-01" db="EMBL/GenBank/DDBJ databases">
        <authorList>
            <person name="Corre E."/>
            <person name="Pelletier E."/>
            <person name="Niang G."/>
            <person name="Scheremetjew M."/>
            <person name="Finn R."/>
            <person name="Kale V."/>
            <person name="Holt S."/>
            <person name="Cochrane G."/>
            <person name="Meng A."/>
            <person name="Brown T."/>
            <person name="Cohen L."/>
        </authorList>
    </citation>
    <scope>NUCLEOTIDE SEQUENCE</scope>
    <source>
        <strain evidence="1">SPMC 104</strain>
    </source>
</reference>
<gene>
    <name evidence="1" type="ORF">LELO1147_LOCUS134</name>
</gene>